<feature type="signal peptide" evidence="1">
    <location>
        <begin position="1"/>
        <end position="26"/>
    </location>
</feature>
<evidence type="ECO:0000313" key="3">
    <source>
        <dbReference type="Proteomes" id="UP001596067"/>
    </source>
</evidence>
<comment type="caution">
    <text evidence="2">The sequence shown here is derived from an EMBL/GenBank/DDBJ whole genome shotgun (WGS) entry which is preliminary data.</text>
</comment>
<dbReference type="EMBL" id="JBHSOD010000093">
    <property type="protein sequence ID" value="MFC5890736.1"/>
    <property type="molecule type" value="Genomic_DNA"/>
</dbReference>
<gene>
    <name evidence="2" type="ORF">ACFP0N_37865</name>
</gene>
<sequence length="132" mass="14016">MRRSVAAAIAAATASISILAGSQAGAATRSSSACTHHPIEGGPQVCIRVEGVGTHVDKAVAIWTNPPAGVNERTAHLFLSGHEVHYPQKATRHGSTLSAEWGWFEHSGALCVEFDGIRNRRACEDVYESDHS</sequence>
<feature type="chain" id="PRO_5046635605" description="Secreted protein" evidence="1">
    <location>
        <begin position="27"/>
        <end position="132"/>
    </location>
</feature>
<dbReference type="Proteomes" id="UP001596067">
    <property type="component" value="Unassembled WGS sequence"/>
</dbReference>
<protein>
    <recommendedName>
        <fullName evidence="4">Secreted protein</fullName>
    </recommendedName>
</protein>
<organism evidence="2 3">
    <name type="scientific">Kitasatospora aburaviensis</name>
    <dbReference type="NCBI Taxonomy" id="67265"/>
    <lineage>
        <taxon>Bacteria</taxon>
        <taxon>Bacillati</taxon>
        <taxon>Actinomycetota</taxon>
        <taxon>Actinomycetes</taxon>
        <taxon>Kitasatosporales</taxon>
        <taxon>Streptomycetaceae</taxon>
        <taxon>Kitasatospora</taxon>
    </lineage>
</organism>
<accession>A0ABW1FBN6</accession>
<evidence type="ECO:0008006" key="4">
    <source>
        <dbReference type="Google" id="ProtNLM"/>
    </source>
</evidence>
<keyword evidence="3" id="KW-1185">Reference proteome</keyword>
<dbReference type="RefSeq" id="WP_313767145.1">
    <property type="nucleotide sequence ID" value="NZ_BAAAVH010000020.1"/>
</dbReference>
<proteinExistence type="predicted"/>
<reference evidence="3" key="1">
    <citation type="journal article" date="2019" name="Int. J. Syst. Evol. Microbiol.">
        <title>The Global Catalogue of Microorganisms (GCM) 10K type strain sequencing project: providing services to taxonomists for standard genome sequencing and annotation.</title>
        <authorList>
            <consortium name="The Broad Institute Genomics Platform"/>
            <consortium name="The Broad Institute Genome Sequencing Center for Infectious Disease"/>
            <person name="Wu L."/>
            <person name="Ma J."/>
        </authorList>
    </citation>
    <scope>NUCLEOTIDE SEQUENCE [LARGE SCALE GENOMIC DNA]</scope>
    <source>
        <strain evidence="3">CGMCC 4.1469</strain>
    </source>
</reference>
<evidence type="ECO:0000256" key="1">
    <source>
        <dbReference type="SAM" id="SignalP"/>
    </source>
</evidence>
<name>A0ABW1FBN6_9ACTN</name>
<evidence type="ECO:0000313" key="2">
    <source>
        <dbReference type="EMBL" id="MFC5890736.1"/>
    </source>
</evidence>
<keyword evidence="1" id="KW-0732">Signal</keyword>